<evidence type="ECO:0000256" key="3">
    <source>
        <dbReference type="ARBA" id="ARBA00012485"/>
    </source>
</evidence>
<dbReference type="PROSITE" id="PS50096">
    <property type="entry name" value="IQ"/>
    <property type="match status" value="1"/>
</dbReference>
<dbReference type="GO" id="GO:0000209">
    <property type="term" value="P:protein polyubiquitination"/>
    <property type="evidence" value="ECO:0007669"/>
    <property type="project" value="InterPro"/>
</dbReference>
<keyword evidence="5" id="KW-0436">Ligase</keyword>
<dbReference type="EMBL" id="BPLR01008052">
    <property type="protein sequence ID" value="GIY21738.1"/>
    <property type="molecule type" value="Genomic_DNA"/>
</dbReference>
<dbReference type="PANTHER" id="PTHR45700">
    <property type="entry name" value="UBIQUITIN-PROTEIN LIGASE E3C"/>
    <property type="match status" value="1"/>
</dbReference>
<dbReference type="InterPro" id="IPR044611">
    <property type="entry name" value="E3A/B/C-like"/>
</dbReference>
<dbReference type="PANTHER" id="PTHR45700:SF3">
    <property type="entry name" value="UBIQUITIN-PROTEIN LIGASE E3B"/>
    <property type="match status" value="1"/>
</dbReference>
<dbReference type="GO" id="GO:0016874">
    <property type="term" value="F:ligase activity"/>
    <property type="evidence" value="ECO:0007669"/>
    <property type="project" value="UniProtKB-KW"/>
</dbReference>
<comment type="pathway">
    <text evidence="2">Protein modification; protein ubiquitination.</text>
</comment>
<reference evidence="5 6" key="1">
    <citation type="submission" date="2021-06" db="EMBL/GenBank/DDBJ databases">
        <title>Caerostris extrusa draft genome.</title>
        <authorList>
            <person name="Kono N."/>
            <person name="Arakawa K."/>
        </authorList>
    </citation>
    <scope>NUCLEOTIDE SEQUENCE [LARGE SCALE GENOMIC DNA]</scope>
</reference>
<gene>
    <name evidence="5" type="primary">Ube3b</name>
    <name evidence="5" type="ORF">CEXT_503081</name>
</gene>
<comment type="caution">
    <text evidence="5">The sequence shown here is derived from an EMBL/GenBank/DDBJ whole genome shotgun (WGS) entry which is preliminary data.</text>
</comment>
<evidence type="ECO:0000256" key="1">
    <source>
        <dbReference type="ARBA" id="ARBA00000885"/>
    </source>
</evidence>
<dbReference type="AlphaFoldDB" id="A0AAV4RP19"/>
<comment type="catalytic activity">
    <reaction evidence="1">
        <text>S-ubiquitinyl-[E2 ubiquitin-conjugating enzyme]-L-cysteine + [acceptor protein]-L-lysine = [E2 ubiquitin-conjugating enzyme]-L-cysteine + N(6)-ubiquitinyl-[acceptor protein]-L-lysine.</text>
        <dbReference type="EC" id="2.3.2.26"/>
    </reaction>
</comment>
<evidence type="ECO:0000313" key="6">
    <source>
        <dbReference type="Proteomes" id="UP001054945"/>
    </source>
</evidence>
<evidence type="ECO:0000256" key="2">
    <source>
        <dbReference type="ARBA" id="ARBA00004906"/>
    </source>
</evidence>
<accession>A0AAV4RP19</accession>
<name>A0AAV4RP19_CAEEX</name>
<dbReference type="EC" id="2.3.2.26" evidence="3"/>
<dbReference type="CDD" id="cd23767">
    <property type="entry name" value="IQCD"/>
    <property type="match status" value="1"/>
</dbReference>
<keyword evidence="6" id="KW-1185">Reference proteome</keyword>
<dbReference type="Proteomes" id="UP001054945">
    <property type="component" value="Unassembled WGS sequence"/>
</dbReference>
<dbReference type="InterPro" id="IPR000048">
    <property type="entry name" value="IQ_motif_EF-hand-BS"/>
</dbReference>
<keyword evidence="4" id="KW-0808">Transferase</keyword>
<protein>
    <recommendedName>
        <fullName evidence="3">HECT-type E3 ubiquitin transferase</fullName>
        <ecNumber evidence="3">2.3.2.26</ecNumber>
    </recommendedName>
</protein>
<sequence>MFEISTVSTKDQFLEQAKAARLERALERKREQATIVIQAYTRSYFARKKLQHDTRKEFDETILEFTEVNKLPPSIDMYKVIRRLMFIVGEDSSDKERFEKICRYIIASIDTDSLKLSSLTNHVLQQNDCKEDHPSIKMVQSQSSCFQDQEFDILDPIFTILVVKGMK</sequence>
<dbReference type="GO" id="GO:0006511">
    <property type="term" value="P:ubiquitin-dependent protein catabolic process"/>
    <property type="evidence" value="ECO:0007669"/>
    <property type="project" value="TreeGrafter"/>
</dbReference>
<organism evidence="5 6">
    <name type="scientific">Caerostris extrusa</name>
    <name type="common">Bark spider</name>
    <name type="synonym">Caerostris bankana</name>
    <dbReference type="NCBI Taxonomy" id="172846"/>
    <lineage>
        <taxon>Eukaryota</taxon>
        <taxon>Metazoa</taxon>
        <taxon>Ecdysozoa</taxon>
        <taxon>Arthropoda</taxon>
        <taxon>Chelicerata</taxon>
        <taxon>Arachnida</taxon>
        <taxon>Araneae</taxon>
        <taxon>Araneomorphae</taxon>
        <taxon>Entelegynae</taxon>
        <taxon>Araneoidea</taxon>
        <taxon>Araneidae</taxon>
        <taxon>Caerostris</taxon>
    </lineage>
</organism>
<evidence type="ECO:0000256" key="4">
    <source>
        <dbReference type="ARBA" id="ARBA00022679"/>
    </source>
</evidence>
<proteinExistence type="predicted"/>
<dbReference type="GO" id="GO:0061630">
    <property type="term" value="F:ubiquitin protein ligase activity"/>
    <property type="evidence" value="ECO:0007669"/>
    <property type="project" value="UniProtKB-EC"/>
</dbReference>
<dbReference type="Pfam" id="PF00612">
    <property type="entry name" value="IQ"/>
    <property type="match status" value="1"/>
</dbReference>
<evidence type="ECO:0000313" key="5">
    <source>
        <dbReference type="EMBL" id="GIY21738.1"/>
    </source>
</evidence>